<dbReference type="Gene3D" id="1.20.5.4130">
    <property type="match status" value="1"/>
</dbReference>
<dbReference type="EMBL" id="VIEB01000007">
    <property type="protein sequence ID" value="TQE14005.1"/>
    <property type="molecule type" value="Genomic_DNA"/>
</dbReference>
<comment type="caution">
    <text evidence="5">The sequence shown here is derived from an EMBL/GenBank/DDBJ whole genome shotgun (WGS) entry which is preliminary data.</text>
</comment>
<dbReference type="Proteomes" id="UP000315295">
    <property type="component" value="Unassembled WGS sequence"/>
</dbReference>
<keyword evidence="2" id="KW-0547">Nucleotide-binding</keyword>
<accession>A0A540NSR9</accession>
<dbReference type="InterPro" id="IPR038005">
    <property type="entry name" value="RX-like_CC"/>
</dbReference>
<evidence type="ECO:0000313" key="5">
    <source>
        <dbReference type="EMBL" id="TQE14005.1"/>
    </source>
</evidence>
<keyword evidence="3" id="KW-0611">Plant defense</keyword>
<dbReference type="Pfam" id="PF18052">
    <property type="entry name" value="Rx_N"/>
    <property type="match status" value="1"/>
</dbReference>
<proteinExistence type="predicted"/>
<protein>
    <recommendedName>
        <fullName evidence="4">Disease resistance N-terminal domain-containing protein</fullName>
    </recommendedName>
</protein>
<dbReference type="PANTHER" id="PTHR19338">
    <property type="entry name" value="TRANSLOCASE OF INNER MITOCHONDRIAL MEMBRANE 13 HOMOLOG"/>
    <property type="match status" value="1"/>
</dbReference>
<gene>
    <name evidence="5" type="ORF">C1H46_000427</name>
</gene>
<dbReference type="PANTHER" id="PTHR19338:SF66">
    <property type="entry name" value="NB-ARC DOMAIN-CONTAINING PROTEIN"/>
    <property type="match status" value="1"/>
</dbReference>
<organism evidence="5 6">
    <name type="scientific">Malus baccata</name>
    <name type="common">Siberian crab apple</name>
    <name type="synonym">Pyrus baccata</name>
    <dbReference type="NCBI Taxonomy" id="106549"/>
    <lineage>
        <taxon>Eukaryota</taxon>
        <taxon>Viridiplantae</taxon>
        <taxon>Streptophyta</taxon>
        <taxon>Embryophyta</taxon>
        <taxon>Tracheophyta</taxon>
        <taxon>Spermatophyta</taxon>
        <taxon>Magnoliopsida</taxon>
        <taxon>eudicotyledons</taxon>
        <taxon>Gunneridae</taxon>
        <taxon>Pentapetalae</taxon>
        <taxon>rosids</taxon>
        <taxon>fabids</taxon>
        <taxon>Rosales</taxon>
        <taxon>Rosaceae</taxon>
        <taxon>Amygdaloideae</taxon>
        <taxon>Maleae</taxon>
        <taxon>Malus</taxon>
    </lineage>
</organism>
<evidence type="ECO:0000256" key="2">
    <source>
        <dbReference type="ARBA" id="ARBA00022741"/>
    </source>
</evidence>
<evidence type="ECO:0000259" key="4">
    <source>
        <dbReference type="Pfam" id="PF18052"/>
    </source>
</evidence>
<feature type="domain" description="Disease resistance N-terminal" evidence="4">
    <location>
        <begin position="5"/>
        <end position="87"/>
    </location>
</feature>
<keyword evidence="6" id="KW-1185">Reference proteome</keyword>
<evidence type="ECO:0000313" key="6">
    <source>
        <dbReference type="Proteomes" id="UP000315295"/>
    </source>
</evidence>
<keyword evidence="1" id="KW-0677">Repeat</keyword>
<name>A0A540NSR9_MALBA</name>
<dbReference type="STRING" id="106549.A0A540NSR9"/>
<dbReference type="GO" id="GO:0006952">
    <property type="term" value="P:defense response"/>
    <property type="evidence" value="ECO:0007669"/>
    <property type="project" value="UniProtKB-KW"/>
</dbReference>
<reference evidence="5 6" key="1">
    <citation type="journal article" date="2019" name="G3 (Bethesda)">
        <title>Sequencing of a Wild Apple (Malus baccata) Genome Unravels the Differences Between Cultivated and Wild Apple Species Regarding Disease Resistance and Cold Tolerance.</title>
        <authorList>
            <person name="Chen X."/>
        </authorList>
    </citation>
    <scope>NUCLEOTIDE SEQUENCE [LARGE SCALE GENOMIC DNA]</scope>
    <source>
        <strain evidence="6">cv. Shandingzi</strain>
        <tissue evidence="5">Leaves</tissue>
    </source>
</reference>
<sequence length="113" mass="12483">MAEAVVSMVVKGLKGVLVEKVKLLSGVGDQIEHAQIELLLMQSFLENADAKQGDNEVVRIWIRIIRDAAYDLEDVVESFALKVALKRGGSVKLVLKRFACIPNEVINRHKIGS</sequence>
<evidence type="ECO:0000256" key="1">
    <source>
        <dbReference type="ARBA" id="ARBA00022737"/>
    </source>
</evidence>
<dbReference type="InterPro" id="IPR041118">
    <property type="entry name" value="Rx_N"/>
</dbReference>
<dbReference type="GO" id="GO:0000166">
    <property type="term" value="F:nucleotide binding"/>
    <property type="evidence" value="ECO:0007669"/>
    <property type="project" value="UniProtKB-KW"/>
</dbReference>
<evidence type="ECO:0000256" key="3">
    <source>
        <dbReference type="ARBA" id="ARBA00022821"/>
    </source>
</evidence>
<dbReference type="CDD" id="cd14798">
    <property type="entry name" value="RX-CC_like"/>
    <property type="match status" value="1"/>
</dbReference>
<dbReference type="AlphaFoldDB" id="A0A540NSR9"/>